<reference evidence="2" key="1">
    <citation type="submission" date="2014-08" db="EMBL/GenBank/DDBJ databases">
        <authorList>
            <person name="Moulin L."/>
        </authorList>
    </citation>
    <scope>NUCLEOTIDE SEQUENCE [LARGE SCALE GENOMIC DNA]</scope>
</reference>
<sequence length="161" mass="17267">MPSLALASGLISVPIENKFIHVSVYSPDGWRVLIPDQPKLVLANPKLLTAALLDSGNPKLKGEVRVLEKGQLDAATVFSAVAEQTLNARIAGADRIVGNQDVGAFRVKYVDSAGNTYVEQFVTAERFAVSILVFMDRGHTPTDEKAVAAILNASKVVIDRP</sequence>
<dbReference type="EMBL" id="CCMZ01000029">
    <property type="protein sequence ID" value="CDX21382.1"/>
    <property type="molecule type" value="Genomic_DNA"/>
</dbReference>
<accession>A0A090DWH0</accession>
<dbReference type="AlphaFoldDB" id="A0A090DWH0"/>
<evidence type="ECO:0000313" key="2">
    <source>
        <dbReference type="Proteomes" id="UP000045285"/>
    </source>
</evidence>
<dbReference type="Proteomes" id="UP000045285">
    <property type="component" value="Unassembled WGS sequence"/>
</dbReference>
<organism evidence="1 2">
    <name type="scientific">Mesorhizobium plurifarium</name>
    <dbReference type="NCBI Taxonomy" id="69974"/>
    <lineage>
        <taxon>Bacteria</taxon>
        <taxon>Pseudomonadati</taxon>
        <taxon>Pseudomonadota</taxon>
        <taxon>Alphaproteobacteria</taxon>
        <taxon>Hyphomicrobiales</taxon>
        <taxon>Phyllobacteriaceae</taxon>
        <taxon>Mesorhizobium</taxon>
    </lineage>
</organism>
<evidence type="ECO:0000313" key="1">
    <source>
        <dbReference type="EMBL" id="CDX21382.1"/>
    </source>
</evidence>
<name>A0A090DWH0_MESPL</name>
<keyword evidence="2" id="KW-1185">Reference proteome</keyword>
<protein>
    <submittedName>
        <fullName evidence="1">Uncharacterized protein</fullName>
    </submittedName>
</protein>
<proteinExistence type="predicted"/>
<gene>
    <name evidence="1" type="ORF">MPL3356_350086</name>
</gene>